<proteinExistence type="predicted"/>
<protein>
    <submittedName>
        <fullName evidence="1">Uncharacterized protein</fullName>
    </submittedName>
</protein>
<dbReference type="EMBL" id="PSQE01000005">
    <property type="protein sequence ID" value="RHN53898.1"/>
    <property type="molecule type" value="Genomic_DNA"/>
</dbReference>
<reference evidence="1" key="1">
    <citation type="journal article" date="2018" name="Nat. Plants">
        <title>Whole-genome landscape of Medicago truncatula symbiotic genes.</title>
        <authorList>
            <person name="Pecrix Y."/>
            <person name="Gamas P."/>
            <person name="Carrere S."/>
        </authorList>
    </citation>
    <scope>NUCLEOTIDE SEQUENCE</scope>
    <source>
        <tissue evidence="1">Leaves</tissue>
    </source>
</reference>
<comment type="caution">
    <text evidence="1">The sequence shown here is derived from an EMBL/GenBank/DDBJ whole genome shotgun (WGS) entry which is preliminary data.</text>
</comment>
<organism evidence="1">
    <name type="scientific">Medicago truncatula</name>
    <name type="common">Barrel medic</name>
    <name type="synonym">Medicago tribuloides</name>
    <dbReference type="NCBI Taxonomy" id="3880"/>
    <lineage>
        <taxon>Eukaryota</taxon>
        <taxon>Viridiplantae</taxon>
        <taxon>Streptophyta</taxon>
        <taxon>Embryophyta</taxon>
        <taxon>Tracheophyta</taxon>
        <taxon>Spermatophyta</taxon>
        <taxon>Magnoliopsida</taxon>
        <taxon>eudicotyledons</taxon>
        <taxon>Gunneridae</taxon>
        <taxon>Pentapetalae</taxon>
        <taxon>rosids</taxon>
        <taxon>fabids</taxon>
        <taxon>Fabales</taxon>
        <taxon>Fabaceae</taxon>
        <taxon>Papilionoideae</taxon>
        <taxon>50 kb inversion clade</taxon>
        <taxon>NPAAA clade</taxon>
        <taxon>Hologalegina</taxon>
        <taxon>IRL clade</taxon>
        <taxon>Trifolieae</taxon>
        <taxon>Medicago</taxon>
    </lineage>
</organism>
<name>A0A396HMU5_MEDTR</name>
<dbReference type="Proteomes" id="UP000265566">
    <property type="component" value="Chromosome 5"/>
</dbReference>
<accession>A0A396HMU5</accession>
<evidence type="ECO:0000313" key="1">
    <source>
        <dbReference type="EMBL" id="RHN53898.1"/>
    </source>
</evidence>
<dbReference type="AlphaFoldDB" id="A0A396HMU5"/>
<sequence length="51" mass="6212">MESDILVVTLAFCLIILFVWKFHGKTYEFQLICYLYTRDIYRYLILPFEVA</sequence>
<gene>
    <name evidence="1" type="ORF">MtrunA17_Chr5g0400851</name>
</gene>
<dbReference type="Gramene" id="rna28861">
    <property type="protein sequence ID" value="RHN53898.1"/>
    <property type="gene ID" value="gene28861"/>
</dbReference>